<dbReference type="AlphaFoldDB" id="A0A511RKR7"/>
<evidence type="ECO:0000256" key="1">
    <source>
        <dbReference type="ARBA" id="ARBA00010638"/>
    </source>
</evidence>
<accession>A0A511RKR7</accession>
<keyword evidence="5" id="KW-0479">Metal-binding</keyword>
<reference evidence="6 7" key="1">
    <citation type="submission" date="2019-07" db="EMBL/GenBank/DDBJ databases">
        <title>Whole genome shotgun sequence of Oceanithermus desulfurans NBRC 100063.</title>
        <authorList>
            <person name="Hosoyama A."/>
            <person name="Uohara A."/>
            <person name="Ohji S."/>
            <person name="Ichikawa N."/>
        </authorList>
    </citation>
    <scope>NUCLEOTIDE SEQUENCE [LARGE SCALE GENOMIC DNA]</scope>
    <source>
        <strain evidence="6 7">NBRC 100063</strain>
    </source>
</reference>
<comment type="similarity">
    <text evidence="1 5">Belongs to the 5-formyltetrahydrofolate cyclo-ligase family.</text>
</comment>
<keyword evidence="6" id="KW-0436">Ligase</keyword>
<keyword evidence="2 4" id="KW-0547">Nucleotide-binding</keyword>
<evidence type="ECO:0000313" key="6">
    <source>
        <dbReference type="EMBL" id="GEM90243.1"/>
    </source>
</evidence>
<dbReference type="Pfam" id="PF01812">
    <property type="entry name" value="5-FTHF_cyc-lig"/>
    <property type="match status" value="1"/>
</dbReference>
<dbReference type="Proteomes" id="UP000321827">
    <property type="component" value="Unassembled WGS sequence"/>
</dbReference>
<dbReference type="Gene3D" id="3.40.50.10420">
    <property type="entry name" value="NagB/RpiA/CoA transferase-like"/>
    <property type="match status" value="1"/>
</dbReference>
<dbReference type="GO" id="GO:0035999">
    <property type="term" value="P:tetrahydrofolate interconversion"/>
    <property type="evidence" value="ECO:0007669"/>
    <property type="project" value="TreeGrafter"/>
</dbReference>
<gene>
    <name evidence="6" type="ORF">ODE01S_16770</name>
</gene>
<evidence type="ECO:0000313" key="7">
    <source>
        <dbReference type="Proteomes" id="UP000321827"/>
    </source>
</evidence>
<dbReference type="InterPro" id="IPR002698">
    <property type="entry name" value="FTHF_cligase"/>
</dbReference>
<dbReference type="EC" id="6.3.3.2" evidence="5"/>
<evidence type="ECO:0000256" key="2">
    <source>
        <dbReference type="ARBA" id="ARBA00022741"/>
    </source>
</evidence>
<dbReference type="PIRSF" id="PIRSF006806">
    <property type="entry name" value="FTHF_cligase"/>
    <property type="match status" value="1"/>
</dbReference>
<proteinExistence type="inferred from homology"/>
<dbReference type="SUPFAM" id="SSF100950">
    <property type="entry name" value="NagB/RpiA/CoA transferase-like"/>
    <property type="match status" value="1"/>
</dbReference>
<comment type="cofactor">
    <cofactor evidence="5">
        <name>Mg(2+)</name>
        <dbReference type="ChEBI" id="CHEBI:18420"/>
    </cofactor>
</comment>
<dbReference type="PANTHER" id="PTHR23407">
    <property type="entry name" value="ATPASE INHIBITOR/5-FORMYLTETRAHYDROFOLATE CYCLO-LIGASE"/>
    <property type="match status" value="1"/>
</dbReference>
<keyword evidence="5" id="KW-0460">Magnesium</keyword>
<dbReference type="GO" id="GO:0005524">
    <property type="term" value="F:ATP binding"/>
    <property type="evidence" value="ECO:0007669"/>
    <property type="project" value="UniProtKB-KW"/>
</dbReference>
<protein>
    <recommendedName>
        <fullName evidence="5">5-formyltetrahydrofolate cyclo-ligase</fullName>
        <ecNumber evidence="5">6.3.3.2</ecNumber>
    </recommendedName>
</protein>
<keyword evidence="3 4" id="KW-0067">ATP-binding</keyword>
<feature type="binding site" evidence="4">
    <location>
        <begin position="15"/>
        <end position="19"/>
    </location>
    <ligand>
        <name>ATP</name>
        <dbReference type="ChEBI" id="CHEBI:30616"/>
    </ligand>
</feature>
<dbReference type="GO" id="GO:0046872">
    <property type="term" value="F:metal ion binding"/>
    <property type="evidence" value="ECO:0007669"/>
    <property type="project" value="UniProtKB-KW"/>
</dbReference>
<feature type="binding site" evidence="4">
    <location>
        <position position="58"/>
    </location>
    <ligand>
        <name>substrate</name>
    </ligand>
</feature>
<organism evidence="6 7">
    <name type="scientific">Oceanithermus desulfurans NBRC 100063</name>
    <dbReference type="NCBI Taxonomy" id="1227550"/>
    <lineage>
        <taxon>Bacteria</taxon>
        <taxon>Thermotogati</taxon>
        <taxon>Deinococcota</taxon>
        <taxon>Deinococci</taxon>
        <taxon>Thermales</taxon>
        <taxon>Thermaceae</taxon>
        <taxon>Oceanithermus</taxon>
    </lineage>
</organism>
<name>A0A511RKR7_9DEIN</name>
<evidence type="ECO:0000256" key="3">
    <source>
        <dbReference type="ARBA" id="ARBA00022840"/>
    </source>
</evidence>
<dbReference type="NCBIfam" id="TIGR02727">
    <property type="entry name" value="MTHFS_bact"/>
    <property type="match status" value="1"/>
</dbReference>
<comment type="caution">
    <text evidence="6">The sequence shown here is derived from an EMBL/GenBank/DDBJ whole genome shotgun (WGS) entry which is preliminary data.</text>
</comment>
<dbReference type="InterPro" id="IPR024185">
    <property type="entry name" value="FTHF_cligase-like_sf"/>
</dbReference>
<dbReference type="PANTHER" id="PTHR23407:SF1">
    <property type="entry name" value="5-FORMYLTETRAHYDROFOLATE CYCLO-LIGASE"/>
    <property type="match status" value="1"/>
</dbReference>
<feature type="binding site" evidence="4">
    <location>
        <begin position="135"/>
        <end position="143"/>
    </location>
    <ligand>
        <name>ATP</name>
        <dbReference type="ChEBI" id="CHEBI:30616"/>
    </ligand>
</feature>
<dbReference type="GO" id="GO:0009396">
    <property type="term" value="P:folic acid-containing compound biosynthetic process"/>
    <property type="evidence" value="ECO:0007669"/>
    <property type="project" value="TreeGrafter"/>
</dbReference>
<dbReference type="InterPro" id="IPR037171">
    <property type="entry name" value="NagB/RpiA_transferase-like"/>
</dbReference>
<comment type="catalytic activity">
    <reaction evidence="5">
        <text>(6S)-5-formyl-5,6,7,8-tetrahydrofolate + ATP = (6R)-5,10-methenyltetrahydrofolate + ADP + phosphate</text>
        <dbReference type="Rhea" id="RHEA:10488"/>
        <dbReference type="ChEBI" id="CHEBI:30616"/>
        <dbReference type="ChEBI" id="CHEBI:43474"/>
        <dbReference type="ChEBI" id="CHEBI:57455"/>
        <dbReference type="ChEBI" id="CHEBI:57457"/>
        <dbReference type="ChEBI" id="CHEBI:456216"/>
        <dbReference type="EC" id="6.3.3.2"/>
    </reaction>
</comment>
<dbReference type="GO" id="GO:0030272">
    <property type="term" value="F:5-formyltetrahydrofolate cyclo-ligase activity"/>
    <property type="evidence" value="ECO:0007669"/>
    <property type="project" value="UniProtKB-EC"/>
</dbReference>
<evidence type="ECO:0000256" key="5">
    <source>
        <dbReference type="RuleBase" id="RU361279"/>
    </source>
</evidence>
<dbReference type="EMBL" id="BJXN01000011">
    <property type="protein sequence ID" value="GEM90243.1"/>
    <property type="molecule type" value="Genomic_DNA"/>
</dbReference>
<sequence length="201" mass="22307">MSVKTAARVRLVRMKPELRRQLLKRRARLDTERIGEAATAALADFLRRRGAGRVLLYLPFRGEPSPLGLLRRYPEARYFLPRTAPGGLSVHPFDAPRERHRYGFEQPAAGAPEVDPAGLDAVVVPGLAFDRAGGRLGYGAGYYDRFLAALPPRVLRIGLVPEALVLEALPRDPWDVPVDFLATERGVRPVLRGRDPDKMAP</sequence>
<evidence type="ECO:0000256" key="4">
    <source>
        <dbReference type="PIRSR" id="PIRSR006806-1"/>
    </source>
</evidence>
<feature type="binding site" evidence="4">
    <location>
        <position position="63"/>
    </location>
    <ligand>
        <name>substrate</name>
    </ligand>
</feature>